<protein>
    <recommendedName>
        <fullName evidence="2">Pericentriolar material 1 protein C-terminal domain-containing protein</fullName>
    </recommendedName>
</protein>
<accession>A0AAW1U4M5</accession>
<proteinExistence type="predicted"/>
<evidence type="ECO:0000313" key="3">
    <source>
        <dbReference type="EMBL" id="KAK9875647.1"/>
    </source>
</evidence>
<dbReference type="EMBL" id="JARQZJ010000034">
    <property type="protein sequence ID" value="KAK9875647.1"/>
    <property type="molecule type" value="Genomic_DNA"/>
</dbReference>
<keyword evidence="4" id="KW-1185">Reference proteome</keyword>
<feature type="compositionally biased region" description="Polar residues" evidence="1">
    <location>
        <begin position="424"/>
        <end position="439"/>
    </location>
</feature>
<feature type="region of interest" description="Disordered" evidence="1">
    <location>
        <begin position="424"/>
        <end position="479"/>
    </location>
</feature>
<name>A0AAW1U4M5_9CUCU</name>
<feature type="compositionally biased region" description="Low complexity" evidence="1">
    <location>
        <begin position="1496"/>
        <end position="1505"/>
    </location>
</feature>
<dbReference type="GO" id="GO:0034454">
    <property type="term" value="P:microtubule anchoring at centrosome"/>
    <property type="evidence" value="ECO:0007669"/>
    <property type="project" value="InterPro"/>
</dbReference>
<feature type="region of interest" description="Disordered" evidence="1">
    <location>
        <begin position="1443"/>
        <end position="1522"/>
    </location>
</feature>
<gene>
    <name evidence="3" type="ORF">WA026_009445</name>
</gene>
<dbReference type="PANTHER" id="PTHR14164">
    <property type="entry name" value="PERICENTRIOLAR MATERIAL 1-RELATED"/>
    <property type="match status" value="1"/>
</dbReference>
<feature type="compositionally biased region" description="Basic and acidic residues" evidence="1">
    <location>
        <begin position="1506"/>
        <end position="1522"/>
    </location>
</feature>
<feature type="compositionally biased region" description="Polar residues" evidence="1">
    <location>
        <begin position="1058"/>
        <end position="1076"/>
    </location>
</feature>
<evidence type="ECO:0000256" key="1">
    <source>
        <dbReference type="SAM" id="MobiDB-lite"/>
    </source>
</evidence>
<evidence type="ECO:0000313" key="4">
    <source>
        <dbReference type="Proteomes" id="UP001431783"/>
    </source>
</evidence>
<dbReference type="GO" id="GO:1905515">
    <property type="term" value="P:non-motile cilium assembly"/>
    <property type="evidence" value="ECO:0007669"/>
    <property type="project" value="TreeGrafter"/>
</dbReference>
<comment type="caution">
    <text evidence="3">The sequence shown here is derived from an EMBL/GenBank/DDBJ whole genome shotgun (WGS) entry which is preliminary data.</text>
</comment>
<feature type="region of interest" description="Disordered" evidence="1">
    <location>
        <begin position="571"/>
        <end position="595"/>
    </location>
</feature>
<dbReference type="GO" id="GO:0036064">
    <property type="term" value="C:ciliary basal body"/>
    <property type="evidence" value="ECO:0007669"/>
    <property type="project" value="TreeGrafter"/>
</dbReference>
<feature type="region of interest" description="Disordered" evidence="1">
    <location>
        <begin position="83"/>
        <end position="104"/>
    </location>
</feature>
<feature type="compositionally biased region" description="Polar residues" evidence="1">
    <location>
        <begin position="1144"/>
        <end position="1155"/>
    </location>
</feature>
<reference evidence="3 4" key="1">
    <citation type="submission" date="2023-03" db="EMBL/GenBank/DDBJ databases">
        <title>Genome insight into feeding habits of ladybird beetles.</title>
        <authorList>
            <person name="Li H.-S."/>
            <person name="Huang Y.-H."/>
            <person name="Pang H."/>
        </authorList>
    </citation>
    <scope>NUCLEOTIDE SEQUENCE [LARGE SCALE GENOMIC DNA]</scope>
    <source>
        <strain evidence="3">SYSU_2023b</strain>
        <tissue evidence="3">Whole body</tissue>
    </source>
</reference>
<feature type="compositionally biased region" description="Low complexity" evidence="1">
    <location>
        <begin position="1124"/>
        <end position="1134"/>
    </location>
</feature>
<feature type="region of interest" description="Disordered" evidence="1">
    <location>
        <begin position="1110"/>
        <end position="1169"/>
    </location>
</feature>
<dbReference type="GO" id="GO:0034451">
    <property type="term" value="C:centriolar satellite"/>
    <property type="evidence" value="ECO:0007669"/>
    <property type="project" value="TreeGrafter"/>
</dbReference>
<evidence type="ECO:0000259" key="2">
    <source>
        <dbReference type="Pfam" id="PF15717"/>
    </source>
</evidence>
<sequence>MSDDRRKLNKHSTGTVPKVKHTVEYRNNTGQQFYSERDNLRNLPNNLSSEWPSRRTESNFQRNSQHMNFESMDTLEESHQNGIYTNGTTTSSLTSSSNSRRNSCGTVPKCDNIAKYPNKKQIEEKLNQIQEYLQITSSLMSNMKNTDDQNDDVIEKENLSSIIDALKDSEAKLNCLLAKVDDSENSECIVDNSSDRKNDFEDQTNREILREVQNMSLQHLKQKGDSRLRDARRLQERLAHGNSSNTNGLESVLQGYDLAIAELEETSKRLKGETKGDVNNFHQQGEESFTSDEIEELQNQIHVMHSANEDRTKLIQLLDKRDEELRCQHLELQNKLIELQSKKSQVDHLVAALQNPQRSEDDMGYNVRKIVSMKDQLLKLKDMLEMVTNTEAMMQNGTQEEQAIACEIYAKAENFLNKDLDKSNCSNQSHAENHQSLQHYENRAGPASVNLDNRGKQTNKNSRDADSGQCSESNTNMSKKLVLQAELKAKKRELEEIMGKHKASSSNLNHDVGTDSKSEFSCNNSIFDNVSGVWAPLLPSQHNQADSSERYSSDECTEDANDYRDVTVNRHQGQSATVAPSGARTIPGKYSSERNNSSDFLAAQAYERMCQQSLFRLPEENARGNVTEGNASFSRGSSVSNLGMTGKQNVQKQLELIRSVCDSMLPQQTDSSNQSNVQHLRNNLTPSPIYSELRPFASPNQSHPSNALNVVNHATPTEGAWFATQPNLPFSDVANYQNWLATNTLQTQAFMLNSLNQCCQMLWLQQRELANLRGMVTALQQERLPSPHYNNENQITSPMSQNLNCNPVEPLHPPVLNPCVPTINQCRSVNPKGNSALTPCSLSNLNQYNSAPVNVDFANHNNLRLMDAINNHEVRNVNMATLQGFVNNSDVRNVATLQGVVNNSDVRNVNMASLQGGVNNAEVRNVNMATLQSMVNNSDGRNVNMSPLQTVGNNSDIRNVNMSTLHMNNQDDRNINLASLPVSNDNMNQLPGHMWNGQALNNQVAPGNRANNYWDNFRSYSRQNLFSTKSNDGIQNSPLIDRTNNVTPRSIPFEVHSTPKSNSQQVIATPQESAPQRSCVKPSRRYTNTNIAVVPPDVLNIKNDGLPLPPIQNEVRATNEPDVSSPSHSVYSNSAPRTPRRHSNVLTPSMENLQNPRRRNVSNETANTEGNVKSKLFEELRENVYREVASLISANEARPHFLIQLFRDLQLVSSDPLRLKTLQSIQVLISQSLRNSQGSILQESSPPNQEMPTLSNEFSMQSTVWSPIQPNSVPRNATILEGLISKKGDSCQTQYTFHEIIPFLNENEHLTINQHLLATLKQKIVEAKSFKKAVKDTIFQKHFLNVLDDVLSFYNDKPMSAVKISLLQNIRDLLDRELSFMNLVQSAGDTQLNDLVSSNLPTGSNMIELRCQQVETGAAVQIQNEDLAEADQSHVEDDDIEEEGAVGGYIETNVGVDDTNIKEGGDVPATSETFTTSTEAESQYQLGLDQVPTRLPTKSKSPSTTPKRDRPQNHDDDQDHLN</sequence>
<feature type="domain" description="Pericentriolar material 1 protein C-terminal" evidence="2">
    <location>
        <begin position="1176"/>
        <end position="1237"/>
    </location>
</feature>
<dbReference type="InterPro" id="IPR031446">
    <property type="entry name" value="PCM1_C"/>
</dbReference>
<dbReference type="Pfam" id="PF15717">
    <property type="entry name" value="PCM1_C"/>
    <property type="match status" value="1"/>
</dbReference>
<feature type="compositionally biased region" description="Low complexity" evidence="1">
    <location>
        <begin position="85"/>
        <end position="104"/>
    </location>
</feature>
<dbReference type="GO" id="GO:0071539">
    <property type="term" value="P:protein localization to centrosome"/>
    <property type="evidence" value="ECO:0007669"/>
    <property type="project" value="InterPro"/>
</dbReference>
<dbReference type="InterPro" id="IPR024138">
    <property type="entry name" value="Pericentriolar_Pcm1"/>
</dbReference>
<feature type="region of interest" description="Disordered" evidence="1">
    <location>
        <begin position="1056"/>
        <end position="1082"/>
    </location>
</feature>
<organism evidence="3 4">
    <name type="scientific">Henosepilachna vigintioctopunctata</name>
    <dbReference type="NCBI Taxonomy" id="420089"/>
    <lineage>
        <taxon>Eukaryota</taxon>
        <taxon>Metazoa</taxon>
        <taxon>Ecdysozoa</taxon>
        <taxon>Arthropoda</taxon>
        <taxon>Hexapoda</taxon>
        <taxon>Insecta</taxon>
        <taxon>Pterygota</taxon>
        <taxon>Neoptera</taxon>
        <taxon>Endopterygota</taxon>
        <taxon>Coleoptera</taxon>
        <taxon>Polyphaga</taxon>
        <taxon>Cucujiformia</taxon>
        <taxon>Coccinelloidea</taxon>
        <taxon>Coccinellidae</taxon>
        <taxon>Epilachninae</taxon>
        <taxon>Epilachnini</taxon>
        <taxon>Henosepilachna</taxon>
    </lineage>
</organism>
<feature type="compositionally biased region" description="Low complexity" evidence="1">
    <location>
        <begin position="1469"/>
        <end position="1482"/>
    </location>
</feature>
<feature type="compositionally biased region" description="Polar residues" evidence="1">
    <location>
        <begin position="468"/>
        <end position="478"/>
    </location>
</feature>
<dbReference type="Proteomes" id="UP001431783">
    <property type="component" value="Unassembled WGS sequence"/>
</dbReference>
<dbReference type="PANTHER" id="PTHR14164:SF12">
    <property type="entry name" value="PERICENTRIOLAR MATERIAL 1 PROTEIN"/>
    <property type="match status" value="1"/>
</dbReference>